<feature type="compositionally biased region" description="Polar residues" evidence="8">
    <location>
        <begin position="373"/>
        <end position="401"/>
    </location>
</feature>
<dbReference type="SUPFAM" id="SSF56112">
    <property type="entry name" value="Protein kinase-like (PK-like)"/>
    <property type="match status" value="1"/>
</dbReference>
<evidence type="ECO:0000256" key="8">
    <source>
        <dbReference type="SAM" id="MobiDB-lite"/>
    </source>
</evidence>
<name>A0A4Z1NUJ6_9PEZI</name>
<feature type="compositionally biased region" description="Low complexity" evidence="8">
    <location>
        <begin position="406"/>
        <end position="423"/>
    </location>
</feature>
<evidence type="ECO:0000256" key="1">
    <source>
        <dbReference type="ARBA" id="ARBA00008867"/>
    </source>
</evidence>
<protein>
    <submittedName>
        <fullName evidence="10">Transcriptional activator protein</fullName>
    </submittedName>
</protein>
<evidence type="ECO:0000313" key="10">
    <source>
        <dbReference type="EMBL" id="TID18262.1"/>
    </source>
</evidence>
<organism evidence="10 11">
    <name type="scientific">Venturia nashicola</name>
    <dbReference type="NCBI Taxonomy" id="86259"/>
    <lineage>
        <taxon>Eukaryota</taxon>
        <taxon>Fungi</taxon>
        <taxon>Dikarya</taxon>
        <taxon>Ascomycota</taxon>
        <taxon>Pezizomycotina</taxon>
        <taxon>Dothideomycetes</taxon>
        <taxon>Pleosporomycetidae</taxon>
        <taxon>Venturiales</taxon>
        <taxon>Venturiaceae</taxon>
        <taxon>Venturia</taxon>
    </lineage>
</organism>
<dbReference type="InterPro" id="IPR008271">
    <property type="entry name" value="Ser/Thr_kinase_AS"/>
</dbReference>
<dbReference type="Pfam" id="PF00069">
    <property type="entry name" value="Pkinase"/>
    <property type="match status" value="1"/>
</dbReference>
<feature type="region of interest" description="Disordered" evidence="8">
    <location>
        <begin position="1538"/>
        <end position="1573"/>
    </location>
</feature>
<feature type="compositionally biased region" description="Polar residues" evidence="8">
    <location>
        <begin position="130"/>
        <end position="156"/>
    </location>
</feature>
<keyword evidence="3" id="KW-0808">Transferase</keyword>
<dbReference type="PROSITE" id="PS00108">
    <property type="entry name" value="PROTEIN_KINASE_ST"/>
    <property type="match status" value="1"/>
</dbReference>
<feature type="region of interest" description="Disordered" evidence="8">
    <location>
        <begin position="979"/>
        <end position="1003"/>
    </location>
</feature>
<feature type="region of interest" description="Disordered" evidence="8">
    <location>
        <begin position="764"/>
        <end position="799"/>
    </location>
</feature>
<dbReference type="PROSITE" id="PS50011">
    <property type="entry name" value="PROTEIN_KINASE_DOM"/>
    <property type="match status" value="1"/>
</dbReference>
<feature type="domain" description="Protein kinase" evidence="9">
    <location>
        <begin position="1135"/>
        <end position="1431"/>
    </location>
</feature>
<comment type="caution">
    <text evidence="10">The sequence shown here is derived from an EMBL/GenBank/DDBJ whole genome shotgun (WGS) entry which is preliminary data.</text>
</comment>
<dbReference type="PROSITE" id="PS00107">
    <property type="entry name" value="PROTEIN_KINASE_ATP"/>
    <property type="match status" value="1"/>
</dbReference>
<feature type="compositionally biased region" description="Basic and acidic residues" evidence="8">
    <location>
        <begin position="203"/>
        <end position="217"/>
    </location>
</feature>
<evidence type="ECO:0000256" key="4">
    <source>
        <dbReference type="ARBA" id="ARBA00022741"/>
    </source>
</evidence>
<dbReference type="InterPro" id="IPR017441">
    <property type="entry name" value="Protein_kinase_ATP_BS"/>
</dbReference>
<dbReference type="SMART" id="SM00220">
    <property type="entry name" value="S_TKc"/>
    <property type="match status" value="1"/>
</dbReference>
<dbReference type="PANTHER" id="PTHR24058:SF22">
    <property type="entry name" value="DUAL SPECIFICITY TYROSINE-PHOSPHORYLATION-REGULATED KINASE 4"/>
    <property type="match status" value="1"/>
</dbReference>
<keyword evidence="6 7" id="KW-0067">ATP-binding</keyword>
<dbReference type="GO" id="GO:0005856">
    <property type="term" value="C:cytoskeleton"/>
    <property type="evidence" value="ECO:0007669"/>
    <property type="project" value="TreeGrafter"/>
</dbReference>
<dbReference type="InterPro" id="IPR050494">
    <property type="entry name" value="Ser_Thr_dual-spec_kinase"/>
</dbReference>
<keyword evidence="2" id="KW-0723">Serine/threonine-protein kinase</keyword>
<proteinExistence type="inferred from homology"/>
<sequence>MLQAARLTTMDSSSSLALPRSDYGGAKSESESASSGDAHVSPTAEGRARKRFQRTTSENEDPLRKPGLFSRSNNVTQASSDPKMNPAGHNRRRSTLRDNNNRPLLGPRPLESKRITSESHAAPANRPSFLPTSTSENILANPHSNSNSRFSYSGQQPRDPLGYRIESFGSTDFLPSVNFDDFHAKITGYEADLDNFPVPGHNTRAELESPTRSDMGDNGRGPTAVVPAGNGMGFGAGRGQDPTEKVSRSSSLARRFSNARRNPAQNPAADSTAMPPPSAPLANRGRRQSALPTGPPVNIPAAVRQPRKSVGPGLLTQGFEERKAVREAQPSSGSLSRNTSINKPNPRAMATPSSATVAEGPRLATAARTARTKSLQPPSRNTSQGLLNPNATTPINANSPSFPGASPGRTPTQRGPTPSSGSGNKRQSQMHHGGLGARTISPTDARRLKRLSIAPPRPPIPQAPLTPQPDAVANLHANMHSPVVPHRKNDTPSSARGTPDFARKSGISGVGSLSSSSSFSSLRQPNGGSTSRNSQLGSSSRLPTPKSRNVHSSAGGAEEEVPPVPAIPKAYESPKDLLSNEPAQYFVPRRPSRVDSDEFTPGRASRGTSVSRAQTGSKLTSRPSIDGPRSSLMPPPKTAPPPAPNSRHRRGLTVGTGEHEKPQPTQRNKRNLQPLTLPPLNLLPLSTPTSNRIASFPAPSLEVDDRHATPPPKRNFAKTPSTPMTASKALFFSRSNRDNDDDHQPFNLRAASSHMMGLEGFGRNMSPTTPLAIPSPAPRHGQPTPFSSNSLPKGNGDFGHLLHTPIDEYSYDHRVDNSMVNAHLPSPKPPIAAKREEASTRTSTSDEPSTPASSTSLRRKLSLGWKRTSSKASRRDKADAEKADRIEREREKDEAKRASKQKEMPPPKFPASATWSGISPPTQEPTSRLSFESRFRKSSSNFANSQNGNSQTNNATAAQQDAADLSVFMNHFPSKEDIQEPLSTQEHHRRVASRSTSSSLLTPMQRMLGQKNSLGALKARHLDTNLDKDDLAADKIMEKMGSKRKDFEQAARDIDDLRRRAHPREKCAPAQASQMYPLNIFEKGEIVDYKEIYFCGTQKARKHVGDLDHSTNNFGYDDDRGDYNIVMGDHLSYRYEVVDMLGKGSFGQVVRCIDHKTGLLVAVKIIRNKKRFHQQALIEVNILQKLREWDPDNKHSMINFIQSFYFRGHLCISTELLGMNLYEFIKAYEFKGFPLPLIRRFSRQMLSSLVMLKSKRVIHCDLKPENILLAHPMHSEIKVIDFGSSCFENEKVYTYIQSRFYRSPEVILGMSYGIPIDMWSLGCILAELLTGYPIFPGENEQEQLACIMEIFGPPEKHLIEKSSRKKLFFDSMGKPRVTVSTKGRRRRPSSKTLQQALKCDDEAFLDFISRCLRWDPERRLKPDEAMQHEFVTGLKRQPVSRARMMQGNGSTQTPAKRFPIQTPQRKVTQEGSRPLPEPPAMTMRHASVGPPPSSSPIKGPGRRHSTFSAGQNGIVGPRTAAQRTVTAGSGIGTSTVIGSNLPRAAPGAGRSVSGRPDMASAAASASLRRPPPS</sequence>
<accession>A0A4Z1NUJ6</accession>
<evidence type="ECO:0000256" key="6">
    <source>
        <dbReference type="ARBA" id="ARBA00022840"/>
    </source>
</evidence>
<evidence type="ECO:0000256" key="5">
    <source>
        <dbReference type="ARBA" id="ARBA00022777"/>
    </source>
</evidence>
<dbReference type="PANTHER" id="PTHR24058">
    <property type="entry name" value="DUAL SPECIFICITY PROTEIN KINASE"/>
    <property type="match status" value="1"/>
</dbReference>
<feature type="compositionally biased region" description="Polar residues" evidence="8">
    <location>
        <begin position="70"/>
        <end position="82"/>
    </location>
</feature>
<feature type="compositionally biased region" description="Low complexity" evidence="8">
    <location>
        <begin position="259"/>
        <end position="269"/>
    </location>
</feature>
<dbReference type="STRING" id="86259.A0A4Z1NUJ6"/>
<dbReference type="InterPro" id="IPR000719">
    <property type="entry name" value="Prot_kinase_dom"/>
</dbReference>
<feature type="compositionally biased region" description="Polar residues" evidence="8">
    <location>
        <begin position="606"/>
        <end position="623"/>
    </location>
</feature>
<evidence type="ECO:0000256" key="3">
    <source>
        <dbReference type="ARBA" id="ARBA00022679"/>
    </source>
</evidence>
<evidence type="ECO:0000259" key="9">
    <source>
        <dbReference type="PROSITE" id="PS50011"/>
    </source>
</evidence>
<feature type="compositionally biased region" description="Pro residues" evidence="8">
    <location>
        <begin position="633"/>
        <end position="644"/>
    </location>
</feature>
<evidence type="ECO:0000256" key="7">
    <source>
        <dbReference type="PROSITE-ProRule" id="PRU10141"/>
    </source>
</evidence>
<keyword evidence="5" id="KW-0418">Kinase</keyword>
<dbReference type="GO" id="GO:0005524">
    <property type="term" value="F:ATP binding"/>
    <property type="evidence" value="ECO:0007669"/>
    <property type="project" value="UniProtKB-UniRule"/>
</dbReference>
<feature type="compositionally biased region" description="Polar residues" evidence="8">
    <location>
        <begin position="913"/>
        <end position="930"/>
    </location>
</feature>
<feature type="compositionally biased region" description="Polar residues" evidence="8">
    <location>
        <begin position="993"/>
        <end position="1002"/>
    </location>
</feature>
<feature type="region of interest" description="Disordered" evidence="8">
    <location>
        <begin position="482"/>
        <end position="743"/>
    </location>
</feature>
<feature type="compositionally biased region" description="Polar residues" evidence="8">
    <location>
        <begin position="840"/>
        <end position="856"/>
    </location>
</feature>
<feature type="compositionally biased region" description="Polar residues" evidence="8">
    <location>
        <begin position="329"/>
        <end position="343"/>
    </location>
</feature>
<feature type="compositionally biased region" description="Low complexity" evidence="8">
    <location>
        <begin position="505"/>
        <end position="521"/>
    </location>
</feature>
<evidence type="ECO:0000256" key="2">
    <source>
        <dbReference type="ARBA" id="ARBA00022527"/>
    </source>
</evidence>
<gene>
    <name evidence="10" type="ORF">E6O75_ATG06338</name>
</gene>
<feature type="region of interest" description="Disordered" evidence="8">
    <location>
        <begin position="820"/>
        <end position="959"/>
    </location>
</feature>
<dbReference type="GO" id="GO:0004674">
    <property type="term" value="F:protein serine/threonine kinase activity"/>
    <property type="evidence" value="ECO:0007669"/>
    <property type="project" value="UniProtKB-KW"/>
</dbReference>
<keyword evidence="4 7" id="KW-0547">Nucleotide-binding</keyword>
<dbReference type="Gene3D" id="3.30.200.20">
    <property type="entry name" value="Phosphorylase Kinase, domain 1"/>
    <property type="match status" value="1"/>
</dbReference>
<keyword evidence="11" id="KW-1185">Reference proteome</keyword>
<feature type="compositionally biased region" description="Polar residues" evidence="8">
    <location>
        <begin position="1461"/>
        <end position="1471"/>
    </location>
</feature>
<feature type="compositionally biased region" description="Low complexity" evidence="8">
    <location>
        <begin position="671"/>
        <end position="691"/>
    </location>
</feature>
<dbReference type="CDD" id="cd14210">
    <property type="entry name" value="PKc_DYRK"/>
    <property type="match status" value="1"/>
</dbReference>
<comment type="similarity">
    <text evidence="1">Belongs to the protein kinase superfamily. CMGC Ser/Thr protein kinase family. MNB/DYRK subfamily.</text>
</comment>
<feature type="compositionally biased region" description="Polar residues" evidence="8">
    <location>
        <begin position="522"/>
        <end position="552"/>
    </location>
</feature>
<reference evidence="10 11" key="1">
    <citation type="submission" date="2019-04" db="EMBL/GenBank/DDBJ databases">
        <title>High contiguity whole genome sequence and gene annotation resource for two Venturia nashicola isolates.</title>
        <authorList>
            <person name="Prokchorchik M."/>
            <person name="Won K."/>
            <person name="Lee Y."/>
            <person name="Choi E.D."/>
            <person name="Segonzac C."/>
            <person name="Sohn K.H."/>
        </authorList>
    </citation>
    <scope>NUCLEOTIDE SEQUENCE [LARGE SCALE GENOMIC DNA]</scope>
    <source>
        <strain evidence="10 11">PRI2</strain>
    </source>
</reference>
<feature type="region of interest" description="Disordered" evidence="8">
    <location>
        <begin position="1"/>
        <end position="162"/>
    </location>
</feature>
<feature type="compositionally biased region" description="Basic and acidic residues" evidence="8">
    <location>
        <begin position="873"/>
        <end position="905"/>
    </location>
</feature>
<feature type="compositionally biased region" description="Low complexity" evidence="8">
    <location>
        <begin position="943"/>
        <end position="959"/>
    </location>
</feature>
<feature type="binding site" evidence="7">
    <location>
        <position position="1164"/>
    </location>
    <ligand>
        <name>ATP</name>
        <dbReference type="ChEBI" id="CHEBI:30616"/>
    </ligand>
</feature>
<dbReference type="Gene3D" id="1.10.510.10">
    <property type="entry name" value="Transferase(Phosphotransferase) domain 1"/>
    <property type="match status" value="1"/>
</dbReference>
<feature type="region of interest" description="Disordered" evidence="8">
    <location>
        <begin position="197"/>
        <end position="443"/>
    </location>
</feature>
<dbReference type="Proteomes" id="UP000298493">
    <property type="component" value="Unassembled WGS sequence"/>
</dbReference>
<dbReference type="EMBL" id="SNSC02000014">
    <property type="protein sequence ID" value="TID18262.1"/>
    <property type="molecule type" value="Genomic_DNA"/>
</dbReference>
<feature type="region of interest" description="Disordered" evidence="8">
    <location>
        <begin position="1461"/>
        <end position="1514"/>
    </location>
</feature>
<dbReference type="InterPro" id="IPR011009">
    <property type="entry name" value="Kinase-like_dom_sf"/>
</dbReference>
<evidence type="ECO:0000313" key="11">
    <source>
        <dbReference type="Proteomes" id="UP000298493"/>
    </source>
</evidence>
<dbReference type="FunFam" id="1.10.510.10:FF:000112">
    <property type="entry name" value="Putative dual specificity tyrosine-phosphorylation-regulated kinase 2"/>
    <property type="match status" value="1"/>
</dbReference>
<feature type="compositionally biased region" description="Low complexity" evidence="8">
    <location>
        <begin position="24"/>
        <end position="36"/>
    </location>
</feature>
<dbReference type="GO" id="GO:0005737">
    <property type="term" value="C:cytoplasm"/>
    <property type="evidence" value="ECO:0007669"/>
    <property type="project" value="TreeGrafter"/>
</dbReference>